<dbReference type="AlphaFoldDB" id="A0A1W6ZUJ2"/>
<dbReference type="GO" id="GO:0003677">
    <property type="term" value="F:DNA binding"/>
    <property type="evidence" value="ECO:0007669"/>
    <property type="project" value="UniProtKB-KW"/>
</dbReference>
<dbReference type="InterPro" id="IPR050707">
    <property type="entry name" value="HTH_MetabolicPath_Reg"/>
</dbReference>
<dbReference type="OrthoDB" id="31778at2"/>
<dbReference type="GO" id="GO:0003700">
    <property type="term" value="F:DNA-binding transcription factor activity"/>
    <property type="evidence" value="ECO:0007669"/>
    <property type="project" value="TreeGrafter"/>
</dbReference>
<gene>
    <name evidence="4" type="ORF">CAK95_19240</name>
</gene>
<name>A0A1W6ZUJ2_9HYPH</name>
<sequence>MSAKKVRSQRKPSSRKIPVAVPKSSLERMIGLLDLFDGGAHCWTVEQMHERFGYTRSTLYRYLKVLSDAELLTSLPEAGYVLGPRIVEMDYEIRRHDPLIVASAPVMAELVSEIPGIALLCRRYRDKVLCVHQAANPEVVIQSTYERGKPLPLFSGAASRIILAYLPPHHLQRLYEKHTREFAAGKLGATLSEVRATLKDMRQRGWHSTAGQVTPGITGVAAPIFDGAKNILGSLSLSIPDRNIDPSRLSMISDRVSFCARIISQAMTGGRPR</sequence>
<dbReference type="SUPFAM" id="SSF55781">
    <property type="entry name" value="GAF domain-like"/>
    <property type="match status" value="1"/>
</dbReference>
<proteinExistence type="predicted"/>
<dbReference type="STRING" id="1235591.CAK95_19240"/>
<dbReference type="PROSITE" id="PS51077">
    <property type="entry name" value="HTH_ICLR"/>
    <property type="match status" value="1"/>
</dbReference>
<dbReference type="Gene3D" id="1.10.10.10">
    <property type="entry name" value="Winged helix-like DNA-binding domain superfamily/Winged helix DNA-binding domain"/>
    <property type="match status" value="1"/>
</dbReference>
<reference evidence="4 5" key="1">
    <citation type="submission" date="2017-05" db="EMBL/GenBank/DDBJ databases">
        <title>Full genome sequence of Pseudorhodoplanes sinuspersici.</title>
        <authorList>
            <person name="Dastgheib S.M.M."/>
            <person name="Shavandi M."/>
            <person name="Tirandaz H."/>
        </authorList>
    </citation>
    <scope>NUCLEOTIDE SEQUENCE [LARGE SCALE GENOMIC DNA]</scope>
    <source>
        <strain evidence="4 5">RIPI110</strain>
    </source>
</reference>
<organism evidence="4 5">
    <name type="scientific">Pseudorhodoplanes sinuspersici</name>
    <dbReference type="NCBI Taxonomy" id="1235591"/>
    <lineage>
        <taxon>Bacteria</taxon>
        <taxon>Pseudomonadati</taxon>
        <taxon>Pseudomonadota</taxon>
        <taxon>Alphaproteobacteria</taxon>
        <taxon>Hyphomicrobiales</taxon>
        <taxon>Pseudorhodoplanes</taxon>
    </lineage>
</organism>
<keyword evidence="2" id="KW-0238">DNA-binding</keyword>
<dbReference type="Gene3D" id="3.30.450.40">
    <property type="match status" value="1"/>
</dbReference>
<dbReference type="InterPro" id="IPR036388">
    <property type="entry name" value="WH-like_DNA-bd_sf"/>
</dbReference>
<dbReference type="PANTHER" id="PTHR30136:SF24">
    <property type="entry name" value="HTH-TYPE TRANSCRIPTIONAL REPRESSOR ALLR"/>
    <property type="match status" value="1"/>
</dbReference>
<keyword evidence="5" id="KW-1185">Reference proteome</keyword>
<dbReference type="PANTHER" id="PTHR30136">
    <property type="entry name" value="HELIX-TURN-HELIX TRANSCRIPTIONAL REGULATOR, ICLR FAMILY"/>
    <property type="match status" value="1"/>
</dbReference>
<evidence type="ECO:0000256" key="1">
    <source>
        <dbReference type="ARBA" id="ARBA00023015"/>
    </source>
</evidence>
<dbReference type="InterPro" id="IPR005471">
    <property type="entry name" value="Tscrpt_reg_IclR_N"/>
</dbReference>
<dbReference type="GO" id="GO:0045892">
    <property type="term" value="P:negative regulation of DNA-templated transcription"/>
    <property type="evidence" value="ECO:0007669"/>
    <property type="project" value="TreeGrafter"/>
</dbReference>
<dbReference type="PROSITE" id="PS51078">
    <property type="entry name" value="ICLR_ED"/>
    <property type="match status" value="1"/>
</dbReference>
<protein>
    <submittedName>
        <fullName evidence="4">Uncharacterized protein</fullName>
    </submittedName>
</protein>
<dbReference type="KEGG" id="psin:CAK95_19240"/>
<accession>A0A1W6ZUJ2</accession>
<dbReference type="SUPFAM" id="SSF46785">
    <property type="entry name" value="Winged helix' DNA-binding domain"/>
    <property type="match status" value="1"/>
</dbReference>
<dbReference type="Pfam" id="PF09339">
    <property type="entry name" value="HTH_IclR"/>
    <property type="match status" value="1"/>
</dbReference>
<keyword evidence="1" id="KW-0805">Transcription regulation</keyword>
<evidence type="ECO:0000313" key="5">
    <source>
        <dbReference type="Proteomes" id="UP000194137"/>
    </source>
</evidence>
<evidence type="ECO:0000256" key="2">
    <source>
        <dbReference type="ARBA" id="ARBA00023125"/>
    </source>
</evidence>
<evidence type="ECO:0000313" key="4">
    <source>
        <dbReference type="EMBL" id="ARQ00990.1"/>
    </source>
</evidence>
<evidence type="ECO:0000256" key="3">
    <source>
        <dbReference type="ARBA" id="ARBA00023163"/>
    </source>
</evidence>
<dbReference type="InterPro" id="IPR014757">
    <property type="entry name" value="Tscrpt_reg_IclR_C"/>
</dbReference>
<dbReference type="Pfam" id="PF01614">
    <property type="entry name" value="IclR_C"/>
    <property type="match status" value="1"/>
</dbReference>
<keyword evidence="3" id="KW-0804">Transcription</keyword>
<dbReference type="InterPro" id="IPR029016">
    <property type="entry name" value="GAF-like_dom_sf"/>
</dbReference>
<dbReference type="SMART" id="SM00346">
    <property type="entry name" value="HTH_ICLR"/>
    <property type="match status" value="1"/>
</dbReference>
<dbReference type="Proteomes" id="UP000194137">
    <property type="component" value="Chromosome"/>
</dbReference>
<dbReference type="InterPro" id="IPR036390">
    <property type="entry name" value="WH_DNA-bd_sf"/>
</dbReference>
<dbReference type="EMBL" id="CP021112">
    <property type="protein sequence ID" value="ARQ00990.1"/>
    <property type="molecule type" value="Genomic_DNA"/>
</dbReference>